<organism evidence="5 6">
    <name type="scientific">Populibacterium corticicola</name>
    <dbReference type="NCBI Taxonomy" id="1812826"/>
    <lineage>
        <taxon>Bacteria</taxon>
        <taxon>Bacillati</taxon>
        <taxon>Actinomycetota</taxon>
        <taxon>Actinomycetes</taxon>
        <taxon>Micrococcales</taxon>
        <taxon>Jonesiaceae</taxon>
        <taxon>Populibacterium</taxon>
    </lineage>
</organism>
<keyword evidence="2" id="KW-0328">Glycosyltransferase</keyword>
<accession>A0ABW5XBA5</accession>
<comment type="similarity">
    <text evidence="1">Belongs to the glycosyltransferase 2 family.</text>
</comment>
<dbReference type="PANTHER" id="PTHR43398:SF1">
    <property type="entry name" value="DOLICHOL-PHOSPHATE MANNOSYLTRANSFERASE SUBUNIT 1"/>
    <property type="match status" value="1"/>
</dbReference>
<dbReference type="InterPro" id="IPR001173">
    <property type="entry name" value="Glyco_trans_2-like"/>
</dbReference>
<dbReference type="InterPro" id="IPR039528">
    <property type="entry name" value="DPM1-like"/>
</dbReference>
<dbReference type="Pfam" id="PF00535">
    <property type="entry name" value="Glycos_transf_2"/>
    <property type="match status" value="1"/>
</dbReference>
<dbReference type="EMBL" id="JBHUOP010000001">
    <property type="protein sequence ID" value="MFD2839581.1"/>
    <property type="molecule type" value="Genomic_DNA"/>
</dbReference>
<dbReference type="RefSeq" id="WP_377465071.1">
    <property type="nucleotide sequence ID" value="NZ_JBHUOP010000001.1"/>
</dbReference>
<protein>
    <submittedName>
        <fullName evidence="5">Polyprenol monophosphomannose synthase</fullName>
    </submittedName>
</protein>
<sequence>MSSSHPLGRVLVVIPTYNERESLPITVKGLFESAPDVELLVVDDNSPDGTGEWAEQLSASDERVQVLHRTAKDGLGAAYLAGFDWALARGYDVICEMDADGSHRPQDFPRLLAALDDESIDLAIGSRWVPGGSVENWPKHREFLSRGGNIYVKVMLGLGINDATAGFRAFRSRMLQALDLGNVASHGYCFQVDMSRNVIEAGGVVAEVPITFVERVHGVSKMSGSIVKEALGRVTVWGFQKRGRQLTQIFRR</sequence>
<dbReference type="InterPro" id="IPR029044">
    <property type="entry name" value="Nucleotide-diphossugar_trans"/>
</dbReference>
<proteinExistence type="inferred from homology"/>
<evidence type="ECO:0000256" key="2">
    <source>
        <dbReference type="ARBA" id="ARBA00022676"/>
    </source>
</evidence>
<feature type="domain" description="Glycosyltransferase 2-like" evidence="4">
    <location>
        <begin position="12"/>
        <end position="177"/>
    </location>
</feature>
<dbReference type="Gene3D" id="3.90.550.10">
    <property type="entry name" value="Spore Coat Polysaccharide Biosynthesis Protein SpsA, Chain A"/>
    <property type="match status" value="1"/>
</dbReference>
<dbReference type="CDD" id="cd06442">
    <property type="entry name" value="DPM1_like"/>
    <property type="match status" value="1"/>
</dbReference>
<evidence type="ECO:0000313" key="5">
    <source>
        <dbReference type="EMBL" id="MFD2839581.1"/>
    </source>
</evidence>
<dbReference type="SUPFAM" id="SSF53448">
    <property type="entry name" value="Nucleotide-diphospho-sugar transferases"/>
    <property type="match status" value="1"/>
</dbReference>
<comment type="caution">
    <text evidence="5">The sequence shown here is derived from an EMBL/GenBank/DDBJ whole genome shotgun (WGS) entry which is preliminary data.</text>
</comment>
<gene>
    <name evidence="5" type="ORF">ACFSYH_03250</name>
</gene>
<evidence type="ECO:0000259" key="4">
    <source>
        <dbReference type="Pfam" id="PF00535"/>
    </source>
</evidence>
<dbReference type="PANTHER" id="PTHR43398">
    <property type="entry name" value="DOLICHOL-PHOSPHATE MANNOSYLTRANSFERASE SUBUNIT 1"/>
    <property type="match status" value="1"/>
</dbReference>
<keyword evidence="3" id="KW-0808">Transferase</keyword>
<reference evidence="6" key="1">
    <citation type="journal article" date="2019" name="Int. J. Syst. Evol. Microbiol.">
        <title>The Global Catalogue of Microorganisms (GCM) 10K type strain sequencing project: providing services to taxonomists for standard genome sequencing and annotation.</title>
        <authorList>
            <consortium name="The Broad Institute Genomics Platform"/>
            <consortium name="The Broad Institute Genome Sequencing Center for Infectious Disease"/>
            <person name="Wu L."/>
            <person name="Ma J."/>
        </authorList>
    </citation>
    <scope>NUCLEOTIDE SEQUENCE [LARGE SCALE GENOMIC DNA]</scope>
    <source>
        <strain evidence="6">KCTC 33576</strain>
    </source>
</reference>
<evidence type="ECO:0000256" key="3">
    <source>
        <dbReference type="ARBA" id="ARBA00022679"/>
    </source>
</evidence>
<evidence type="ECO:0000256" key="1">
    <source>
        <dbReference type="ARBA" id="ARBA00006739"/>
    </source>
</evidence>
<keyword evidence="6" id="KW-1185">Reference proteome</keyword>
<name>A0ABW5XBA5_9MICO</name>
<evidence type="ECO:0000313" key="6">
    <source>
        <dbReference type="Proteomes" id="UP001597391"/>
    </source>
</evidence>
<dbReference type="Proteomes" id="UP001597391">
    <property type="component" value="Unassembled WGS sequence"/>
</dbReference>